<keyword evidence="2" id="KW-0812">Transmembrane</keyword>
<dbReference type="EMBL" id="VYYT01000015">
    <property type="protein sequence ID" value="KAK2777871.1"/>
    <property type="molecule type" value="Genomic_DNA"/>
</dbReference>
<protein>
    <submittedName>
        <fullName evidence="3">Uncharacterized protein</fullName>
    </submittedName>
</protein>
<keyword evidence="2" id="KW-1133">Transmembrane helix</keyword>
<evidence type="ECO:0000256" key="2">
    <source>
        <dbReference type="SAM" id="Phobius"/>
    </source>
</evidence>
<reference evidence="3" key="1">
    <citation type="submission" date="2023-02" db="EMBL/GenBank/DDBJ databases">
        <title>Colletotrichum kahawae CIFC_Que2 genome sequencing and assembly.</title>
        <authorList>
            <person name="Baroncelli R."/>
        </authorList>
    </citation>
    <scope>NUCLEOTIDE SEQUENCE</scope>
    <source>
        <strain evidence="3">CIFC_Que2</strain>
    </source>
</reference>
<sequence>MPPTHLISAHPASFIYRIWAFPIAITYAVAPSLPPRDQNRTIYRSSSDRTALFEQQALLASAADKLRDVTVQPCPPTRGPVLPPAGESLVKRRRKQMSPTRPSLPAVLGDEFRKEPFLPFPSRAIVGPFFPLQVRKPPGWVVHSGRSNHNA</sequence>
<proteinExistence type="predicted"/>
<keyword evidence="4" id="KW-1185">Reference proteome</keyword>
<organism evidence="3 4">
    <name type="scientific">Colletotrichum kahawae</name>
    <name type="common">Coffee berry disease fungus</name>
    <dbReference type="NCBI Taxonomy" id="34407"/>
    <lineage>
        <taxon>Eukaryota</taxon>
        <taxon>Fungi</taxon>
        <taxon>Dikarya</taxon>
        <taxon>Ascomycota</taxon>
        <taxon>Pezizomycotina</taxon>
        <taxon>Sordariomycetes</taxon>
        <taxon>Hypocreomycetidae</taxon>
        <taxon>Glomerellales</taxon>
        <taxon>Glomerellaceae</taxon>
        <taxon>Colletotrichum</taxon>
        <taxon>Colletotrichum gloeosporioides species complex</taxon>
    </lineage>
</organism>
<keyword evidence="2" id="KW-0472">Membrane</keyword>
<dbReference type="AlphaFoldDB" id="A0AAD9YSG3"/>
<name>A0AAD9YSG3_COLKA</name>
<evidence type="ECO:0000313" key="4">
    <source>
        <dbReference type="Proteomes" id="UP001281614"/>
    </source>
</evidence>
<evidence type="ECO:0000256" key="1">
    <source>
        <dbReference type="SAM" id="MobiDB-lite"/>
    </source>
</evidence>
<comment type="caution">
    <text evidence="3">The sequence shown here is derived from an EMBL/GenBank/DDBJ whole genome shotgun (WGS) entry which is preliminary data.</text>
</comment>
<dbReference type="Proteomes" id="UP001281614">
    <property type="component" value="Unassembled WGS sequence"/>
</dbReference>
<feature type="compositionally biased region" description="Pro residues" evidence="1">
    <location>
        <begin position="73"/>
        <end position="83"/>
    </location>
</feature>
<evidence type="ECO:0000313" key="3">
    <source>
        <dbReference type="EMBL" id="KAK2777871.1"/>
    </source>
</evidence>
<gene>
    <name evidence="3" type="ORF">CKAH01_11917</name>
</gene>
<accession>A0AAD9YSG3</accession>
<feature type="region of interest" description="Disordered" evidence="1">
    <location>
        <begin position="70"/>
        <end position="105"/>
    </location>
</feature>
<feature type="transmembrane region" description="Helical" evidence="2">
    <location>
        <begin position="12"/>
        <end position="30"/>
    </location>
</feature>